<keyword evidence="3" id="KW-0732">Signal</keyword>
<proteinExistence type="predicted"/>
<feature type="region of interest" description="Disordered" evidence="1">
    <location>
        <begin position="204"/>
        <end position="231"/>
    </location>
</feature>
<reference evidence="4 5" key="1">
    <citation type="journal article" date="2019" name="Nat. Ecol. Evol.">
        <title>Megaphylogeny resolves global patterns of mushroom evolution.</title>
        <authorList>
            <person name="Varga T."/>
            <person name="Krizsan K."/>
            <person name="Foldi C."/>
            <person name="Dima B."/>
            <person name="Sanchez-Garcia M."/>
            <person name="Sanchez-Ramirez S."/>
            <person name="Szollosi G.J."/>
            <person name="Szarkandi J.G."/>
            <person name="Papp V."/>
            <person name="Albert L."/>
            <person name="Andreopoulos W."/>
            <person name="Angelini C."/>
            <person name="Antonin V."/>
            <person name="Barry K.W."/>
            <person name="Bougher N.L."/>
            <person name="Buchanan P."/>
            <person name="Buyck B."/>
            <person name="Bense V."/>
            <person name="Catcheside P."/>
            <person name="Chovatia M."/>
            <person name="Cooper J."/>
            <person name="Damon W."/>
            <person name="Desjardin D."/>
            <person name="Finy P."/>
            <person name="Geml J."/>
            <person name="Haridas S."/>
            <person name="Hughes K."/>
            <person name="Justo A."/>
            <person name="Karasinski D."/>
            <person name="Kautmanova I."/>
            <person name="Kiss B."/>
            <person name="Kocsube S."/>
            <person name="Kotiranta H."/>
            <person name="LaButti K.M."/>
            <person name="Lechner B.E."/>
            <person name="Liimatainen K."/>
            <person name="Lipzen A."/>
            <person name="Lukacs Z."/>
            <person name="Mihaltcheva S."/>
            <person name="Morgado L.N."/>
            <person name="Niskanen T."/>
            <person name="Noordeloos M.E."/>
            <person name="Ohm R.A."/>
            <person name="Ortiz-Santana B."/>
            <person name="Ovrebo C."/>
            <person name="Racz N."/>
            <person name="Riley R."/>
            <person name="Savchenko A."/>
            <person name="Shiryaev A."/>
            <person name="Soop K."/>
            <person name="Spirin V."/>
            <person name="Szebenyi C."/>
            <person name="Tomsovsky M."/>
            <person name="Tulloss R.E."/>
            <person name="Uehling J."/>
            <person name="Grigoriev I.V."/>
            <person name="Vagvolgyi C."/>
            <person name="Papp T."/>
            <person name="Martin F.M."/>
            <person name="Miettinen O."/>
            <person name="Hibbett D.S."/>
            <person name="Nagy L.G."/>
        </authorList>
    </citation>
    <scope>NUCLEOTIDE SEQUENCE [LARGE SCALE GENOMIC DNA]</scope>
    <source>
        <strain evidence="4 5">HHB13444</strain>
    </source>
</reference>
<keyword evidence="5" id="KW-1185">Reference proteome</keyword>
<feature type="compositionally biased region" description="Low complexity" evidence="1">
    <location>
        <begin position="102"/>
        <end position="161"/>
    </location>
</feature>
<dbReference type="Proteomes" id="UP000308197">
    <property type="component" value="Unassembled WGS sequence"/>
</dbReference>
<keyword evidence="2" id="KW-0812">Transmembrane</keyword>
<keyword evidence="2" id="KW-0472">Membrane</keyword>
<sequence>MLGYSKSATVAFLLTFLLFLGPANGAPALPEKRTISALRVARDGENLSQSTTVQVTTTLQTAMGPMLQTCTITLDPITGDNGEPLVRETKSCTVTVTSGNNSSGSSTSSSDSSTSTSSADSGSSTSSADSSSSTDSASASSTDSSASSTTDSSAASSTDSAASSATATDASASATATSAGAISDNGTTLVAGSALSSADTAAATATGSASGSGSAPASATATGASASATGGSGAVKAGGFMSVDASVIATESVASGTPTATAAADAANQSGSSATSAADTATSSAAKFQLPGTTLSVLPIGLGVFAGISVIALIVVGLVTYERTKYRRAFRQRKLAESGAAMGYGGMAQAA</sequence>
<dbReference type="InParanoid" id="A0A5C3PBH4"/>
<keyword evidence="2" id="KW-1133">Transmembrane helix</keyword>
<gene>
    <name evidence="4" type="ORF">K466DRAFT_588004</name>
</gene>
<evidence type="ECO:0000256" key="2">
    <source>
        <dbReference type="SAM" id="Phobius"/>
    </source>
</evidence>
<dbReference type="EMBL" id="ML211246">
    <property type="protein sequence ID" value="TFK85560.1"/>
    <property type="molecule type" value="Genomic_DNA"/>
</dbReference>
<organism evidence="4 5">
    <name type="scientific">Polyporus arcularius HHB13444</name>
    <dbReference type="NCBI Taxonomy" id="1314778"/>
    <lineage>
        <taxon>Eukaryota</taxon>
        <taxon>Fungi</taxon>
        <taxon>Dikarya</taxon>
        <taxon>Basidiomycota</taxon>
        <taxon>Agaricomycotina</taxon>
        <taxon>Agaricomycetes</taxon>
        <taxon>Polyporales</taxon>
        <taxon>Polyporaceae</taxon>
        <taxon>Polyporus</taxon>
    </lineage>
</organism>
<feature type="chain" id="PRO_5022670406" description="Mid2 domain-containing protein" evidence="3">
    <location>
        <begin position="26"/>
        <end position="351"/>
    </location>
</feature>
<feature type="region of interest" description="Disordered" evidence="1">
    <location>
        <begin position="95"/>
        <end position="161"/>
    </location>
</feature>
<name>A0A5C3PBH4_9APHY</name>
<evidence type="ECO:0000256" key="3">
    <source>
        <dbReference type="SAM" id="SignalP"/>
    </source>
</evidence>
<dbReference type="AlphaFoldDB" id="A0A5C3PBH4"/>
<evidence type="ECO:0000313" key="4">
    <source>
        <dbReference type="EMBL" id="TFK85560.1"/>
    </source>
</evidence>
<feature type="transmembrane region" description="Helical" evidence="2">
    <location>
        <begin position="297"/>
        <end position="321"/>
    </location>
</feature>
<accession>A0A5C3PBH4</accession>
<protein>
    <recommendedName>
        <fullName evidence="6">Mid2 domain-containing protein</fullName>
    </recommendedName>
</protein>
<evidence type="ECO:0000313" key="5">
    <source>
        <dbReference type="Proteomes" id="UP000308197"/>
    </source>
</evidence>
<evidence type="ECO:0008006" key="6">
    <source>
        <dbReference type="Google" id="ProtNLM"/>
    </source>
</evidence>
<dbReference type="STRING" id="1314778.A0A5C3PBH4"/>
<feature type="signal peptide" evidence="3">
    <location>
        <begin position="1"/>
        <end position="25"/>
    </location>
</feature>
<evidence type="ECO:0000256" key="1">
    <source>
        <dbReference type="SAM" id="MobiDB-lite"/>
    </source>
</evidence>